<accession>A0A6J5NLC8</accession>
<reference evidence="1" key="1">
    <citation type="submission" date="2020-04" db="EMBL/GenBank/DDBJ databases">
        <authorList>
            <person name="Chiriac C."/>
            <person name="Salcher M."/>
            <person name="Ghai R."/>
            <person name="Kavagutti S V."/>
        </authorList>
    </citation>
    <scope>NUCLEOTIDE SEQUENCE</scope>
</reference>
<sequence length="105" mass="12191">MKIKEQSKDGIIYQLEMAFEEIGTALVDITYSGYTDASENSVLEFEWACASETDNTNLSEADIDRVNKILECGQEERIVRFLIDQYEKTDVRFDVGEYDWIIENM</sequence>
<dbReference type="EMBL" id="LR796697">
    <property type="protein sequence ID" value="CAB4160189.1"/>
    <property type="molecule type" value="Genomic_DNA"/>
</dbReference>
<organism evidence="1">
    <name type="scientific">uncultured Caudovirales phage</name>
    <dbReference type="NCBI Taxonomy" id="2100421"/>
    <lineage>
        <taxon>Viruses</taxon>
        <taxon>Duplodnaviria</taxon>
        <taxon>Heunggongvirae</taxon>
        <taxon>Uroviricota</taxon>
        <taxon>Caudoviricetes</taxon>
        <taxon>Peduoviridae</taxon>
        <taxon>Maltschvirus</taxon>
        <taxon>Maltschvirus maltsch</taxon>
    </lineage>
</organism>
<proteinExistence type="predicted"/>
<protein>
    <submittedName>
        <fullName evidence="1">Uncharacterized protein</fullName>
    </submittedName>
</protein>
<evidence type="ECO:0000313" key="1">
    <source>
        <dbReference type="EMBL" id="CAB4160189.1"/>
    </source>
</evidence>
<name>A0A6J5NLC8_9CAUD</name>
<gene>
    <name evidence="1" type="ORF">UFOVP723_95</name>
</gene>